<dbReference type="InterPro" id="IPR039935">
    <property type="entry name" value="YML079W-like"/>
</dbReference>
<reference evidence="3" key="1">
    <citation type="submission" date="2016-10" db="EMBL/GenBank/DDBJ databases">
        <authorList>
            <person name="Varghese N."/>
            <person name="Submissions S."/>
        </authorList>
    </citation>
    <scope>NUCLEOTIDE SEQUENCE [LARGE SCALE GENOMIC DNA]</scope>
    <source>
        <strain evidence="3">CGMCC 1.10783</strain>
    </source>
</reference>
<dbReference type="InterPro" id="IPR011051">
    <property type="entry name" value="RmlC_Cupin_sf"/>
</dbReference>
<gene>
    <name evidence="2" type="ORF">SAMN05216555_103132</name>
</gene>
<dbReference type="AlphaFoldDB" id="A0A1G8LPC1"/>
<feature type="domain" description="DUF985" evidence="1">
    <location>
        <begin position="14"/>
        <end position="148"/>
    </location>
</feature>
<dbReference type="Proteomes" id="UP000182130">
    <property type="component" value="Unassembled WGS sequence"/>
</dbReference>
<keyword evidence="3" id="KW-1185">Reference proteome</keyword>
<sequence>MSGIGTGGPDAAGWIKRLGMTPSGVGGWFAPAMVSNESFPGGALPPRFGGAGHPLYSSNWYLLEAGEVLQLHTLKQDELWFFHLGTPVRLHVFSEEDGYSETVFGADPEAGQILHGAAPHSTWFGADLAGPGFALVSCSLSPGYEAADSAKPTEEQVGALVDEFPAQAELIRRLAGGQPADGQFAGWQFAVQ</sequence>
<evidence type="ECO:0000313" key="2">
    <source>
        <dbReference type="EMBL" id="SDI57538.1"/>
    </source>
</evidence>
<accession>A0A1G8LPC1</accession>
<evidence type="ECO:0000259" key="1">
    <source>
        <dbReference type="Pfam" id="PF06172"/>
    </source>
</evidence>
<dbReference type="SUPFAM" id="SSF51182">
    <property type="entry name" value="RmlC-like cupins"/>
    <property type="match status" value="1"/>
</dbReference>
<dbReference type="OrthoDB" id="9798288at2"/>
<name>A0A1G8LPC1_9MICC</name>
<dbReference type="Pfam" id="PF06172">
    <property type="entry name" value="Cupin_5"/>
    <property type="match status" value="1"/>
</dbReference>
<evidence type="ECO:0000313" key="3">
    <source>
        <dbReference type="Proteomes" id="UP000182130"/>
    </source>
</evidence>
<dbReference type="PANTHER" id="PTHR33387:SF3">
    <property type="entry name" value="DUF985 DOMAIN-CONTAINING PROTEIN"/>
    <property type="match status" value="1"/>
</dbReference>
<organism evidence="2 3">
    <name type="scientific">Arthrobacter cupressi</name>
    <dbReference type="NCBI Taxonomy" id="1045773"/>
    <lineage>
        <taxon>Bacteria</taxon>
        <taxon>Bacillati</taxon>
        <taxon>Actinomycetota</taxon>
        <taxon>Actinomycetes</taxon>
        <taxon>Micrococcales</taxon>
        <taxon>Micrococcaceae</taxon>
        <taxon>Arthrobacter</taxon>
    </lineage>
</organism>
<dbReference type="Gene3D" id="2.60.120.10">
    <property type="entry name" value="Jelly Rolls"/>
    <property type="match status" value="1"/>
</dbReference>
<dbReference type="CDD" id="cd06121">
    <property type="entry name" value="cupin_YML079wp"/>
    <property type="match status" value="1"/>
</dbReference>
<proteinExistence type="predicted"/>
<protein>
    <recommendedName>
        <fullName evidence="1">DUF985 domain-containing protein</fullName>
    </recommendedName>
</protein>
<dbReference type="RefSeq" id="WP_074587406.1">
    <property type="nucleotide sequence ID" value="NZ_FNEI01000003.1"/>
</dbReference>
<dbReference type="InterPro" id="IPR009327">
    <property type="entry name" value="Cupin_DUF985"/>
</dbReference>
<dbReference type="PANTHER" id="PTHR33387">
    <property type="entry name" value="RMLC-LIKE JELLY ROLL FOLD PROTEIN"/>
    <property type="match status" value="1"/>
</dbReference>
<dbReference type="EMBL" id="FNEI01000003">
    <property type="protein sequence ID" value="SDI57538.1"/>
    <property type="molecule type" value="Genomic_DNA"/>
</dbReference>
<dbReference type="STRING" id="1045773.SAMN05216555_103132"/>
<dbReference type="InterPro" id="IPR014710">
    <property type="entry name" value="RmlC-like_jellyroll"/>
</dbReference>